<sequence length="441" mass="47438">MLADIATRVRAGDAEYSNQLDRMRSGIQDAGNHWHGSAYDAAYDRIGTDCDTGTKTSHEVLALSQVLDEGCRALASHLSTLNSRTADAENDHCSVADDWAVTGDAARVDQHSSAIGSALTELIAEANATARRIRDAATAIRACGNQLPEGLDPSGAEHVISPREARDQESAEAFHELFGRYPQSPSDWQTATALNPHSYTEKYQGIPPSIKVVRIEPVPGQGVVRTSSFIEPYSVFNVPAYDLGDNRPNDPEFDPEYSRVTTFIDYENGLVVMRQNPSVDTEGNVKVGSPDAEVWQAQDGSVRLKYEAANPFRPEVGPLEAPAAVMPTVHGDVVFTPGHGEPGAPGSTGVTISGTRADYPSFEVYQDDPRGTTHTVAVDPAKSGESWGPALNLWTTHGLGSGERALEPFQYIQEWGGRIPPTVRDLPGTVLGDPADPPRVN</sequence>
<dbReference type="RefSeq" id="WP_142102736.1">
    <property type="nucleotide sequence ID" value="NZ_VIGH01000010.1"/>
</dbReference>
<dbReference type="AlphaFoldDB" id="A0A541B0E8"/>
<keyword evidence="2" id="KW-1185">Reference proteome</keyword>
<organism evidence="1 2">
    <name type="scientific">Rhodococcus spelaei</name>
    <dbReference type="NCBI Taxonomy" id="2546320"/>
    <lineage>
        <taxon>Bacteria</taxon>
        <taxon>Bacillati</taxon>
        <taxon>Actinomycetota</taxon>
        <taxon>Actinomycetes</taxon>
        <taxon>Mycobacteriales</taxon>
        <taxon>Nocardiaceae</taxon>
        <taxon>Rhodococcus</taxon>
    </lineage>
</organism>
<reference evidence="1 2" key="1">
    <citation type="submission" date="2019-06" db="EMBL/GenBank/DDBJ databases">
        <title>Rhodococcus spaelei sp. nov., isolated from a cave.</title>
        <authorList>
            <person name="Lee S.D."/>
        </authorList>
    </citation>
    <scope>NUCLEOTIDE SEQUENCE [LARGE SCALE GENOMIC DNA]</scope>
    <source>
        <strain evidence="1 2">C9-5</strain>
    </source>
</reference>
<name>A0A541B0E8_9NOCA</name>
<dbReference type="EMBL" id="VIGH01000010">
    <property type="protein sequence ID" value="TQF65793.1"/>
    <property type="molecule type" value="Genomic_DNA"/>
</dbReference>
<evidence type="ECO:0000313" key="1">
    <source>
        <dbReference type="EMBL" id="TQF65793.1"/>
    </source>
</evidence>
<comment type="caution">
    <text evidence="1">The sequence shown here is derived from an EMBL/GenBank/DDBJ whole genome shotgun (WGS) entry which is preliminary data.</text>
</comment>
<gene>
    <name evidence="1" type="ORF">FK531_20415</name>
</gene>
<accession>A0A541B0E8</accession>
<dbReference type="Proteomes" id="UP000316256">
    <property type="component" value="Unassembled WGS sequence"/>
</dbReference>
<evidence type="ECO:0000313" key="2">
    <source>
        <dbReference type="Proteomes" id="UP000316256"/>
    </source>
</evidence>
<dbReference type="OrthoDB" id="4509678at2"/>
<protein>
    <submittedName>
        <fullName evidence="1">Uncharacterized protein</fullName>
    </submittedName>
</protein>
<proteinExistence type="predicted"/>